<feature type="compositionally biased region" description="Basic and acidic residues" evidence="12">
    <location>
        <begin position="749"/>
        <end position="758"/>
    </location>
</feature>
<dbReference type="Proteomes" id="UP000001996">
    <property type="component" value="Unassembled WGS sequence"/>
</dbReference>
<organism evidence="14 15">
    <name type="scientific">Lodderomyces elongisporus (strain ATCC 11503 / CBS 2605 / JCM 1781 / NBRC 1676 / NRRL YB-4239)</name>
    <name type="common">Yeast</name>
    <name type="synonym">Saccharomyces elongisporus</name>
    <dbReference type="NCBI Taxonomy" id="379508"/>
    <lineage>
        <taxon>Eukaryota</taxon>
        <taxon>Fungi</taxon>
        <taxon>Dikarya</taxon>
        <taxon>Ascomycota</taxon>
        <taxon>Saccharomycotina</taxon>
        <taxon>Pichiomycetes</taxon>
        <taxon>Debaryomycetaceae</taxon>
        <taxon>Candida/Lodderomyces clade</taxon>
        <taxon>Lodderomyces</taxon>
    </lineage>
</organism>
<protein>
    <recommendedName>
        <fullName evidence="10">Kinesin-like protein</fullName>
    </recommendedName>
</protein>
<dbReference type="InterPro" id="IPR001752">
    <property type="entry name" value="Kinesin_motor_dom"/>
</dbReference>
<feature type="domain" description="Kinesin motor" evidence="13">
    <location>
        <begin position="3"/>
        <end position="389"/>
    </location>
</feature>
<name>A5E1E6_LODEL</name>
<evidence type="ECO:0000259" key="13">
    <source>
        <dbReference type="PROSITE" id="PS50067"/>
    </source>
</evidence>
<dbReference type="InParanoid" id="A5E1E6"/>
<dbReference type="GO" id="GO:0005876">
    <property type="term" value="C:spindle microtubule"/>
    <property type="evidence" value="ECO:0007669"/>
    <property type="project" value="TreeGrafter"/>
</dbReference>
<evidence type="ECO:0000256" key="6">
    <source>
        <dbReference type="ARBA" id="ARBA00023175"/>
    </source>
</evidence>
<dbReference type="AlphaFoldDB" id="A5E1E6"/>
<dbReference type="GO" id="GO:0072686">
    <property type="term" value="C:mitotic spindle"/>
    <property type="evidence" value="ECO:0007669"/>
    <property type="project" value="TreeGrafter"/>
</dbReference>
<dbReference type="OrthoDB" id="3176171at2759"/>
<dbReference type="InterPro" id="IPR027417">
    <property type="entry name" value="P-loop_NTPase"/>
</dbReference>
<keyword evidence="11" id="KW-0175">Coiled coil</keyword>
<evidence type="ECO:0000256" key="9">
    <source>
        <dbReference type="PROSITE-ProRule" id="PRU00283"/>
    </source>
</evidence>
<dbReference type="PROSITE" id="PS00411">
    <property type="entry name" value="KINESIN_MOTOR_1"/>
    <property type="match status" value="1"/>
</dbReference>
<evidence type="ECO:0000256" key="4">
    <source>
        <dbReference type="ARBA" id="ARBA00022741"/>
    </source>
</evidence>
<evidence type="ECO:0000256" key="3">
    <source>
        <dbReference type="ARBA" id="ARBA00022701"/>
    </source>
</evidence>
<dbReference type="VEuPathDB" id="FungiDB:LELG_03433"/>
<dbReference type="EMBL" id="CH981527">
    <property type="protein sequence ID" value="EDK45254.1"/>
    <property type="molecule type" value="Genomic_DNA"/>
</dbReference>
<sequence length="823" mass="94087">MSNVQVAVRCRGRNQLEISAKSQIVVELADDNYSITEPYVTLTHSPTSTPTSTSLGGSSAINKSFQSNSTDAAKKTYKFDQIYGSQADQCLIYSKLAQPLLKDFLNGLNVTILAYGQTGTGKTYTMCGDCDLDIEFNFDSDSDFEKNAIVMPENAGIIPRLLWELFGKLTFEHTDFMVRISYLEIYKEELIDLLLQQTKKLRIIEQLVSSATKQTGNPSNRKKVFVQNLTESCVNNYQEAIQAYKMAQARRKTSATNMNDKSSRSHAIFGIQLYKKDPRNDVVYKVSKMNLVDLAGSENISRSGSMVKEAGGINQSLLTLGRVINALNDSSGKRSSQHIPFRDSKLTHILQESLGGNTKTTLIATISPAHINSMETCSTLDYAAKAKNIKNTPQNGHDSDTVLKRTLLKNMSIEISQLNLELEATRNKNGIFLEKNRYYDLHQELDSLRNQLREKDLAIELLTSKCNNLTQLNLEKTSEVKLIMTEVENQKKELSQLQNSNDALVELNKKQKEDLAHYQSLLHTIKNQYYELSHLQMSNFIKYVKKSRSVFKKYFPAYSTTSGVEEEVESDIERLKKKLYENFNALANFDEKNFRITYNDVPVAEFINRCIEMQDTILSKVQHKMRAMENTGNEVLNQLRNHVDLDRSELIRKKRSNVLLRNFAGLKDLLKLSIDRQVEEQLKKMTCQTDLLHKEDLDLQQQVLENFEKKWKQGSLGSALNESEINKSTTGASETLQFRNQNQTQYQEQCRDRDRDIDYGQDISKSTRTDRNHHHQHRMQQSPINTRRRTMSISPQKSKIPTMKRLASTLLDDQTKRQKVPSS</sequence>
<keyword evidence="5 9" id="KW-0067">ATP-binding</keyword>
<dbReference type="Gene3D" id="3.40.850.10">
    <property type="entry name" value="Kinesin motor domain"/>
    <property type="match status" value="1"/>
</dbReference>
<evidence type="ECO:0000313" key="15">
    <source>
        <dbReference type="Proteomes" id="UP000001996"/>
    </source>
</evidence>
<dbReference type="GO" id="GO:0008574">
    <property type="term" value="F:plus-end-directed microtubule motor activity"/>
    <property type="evidence" value="ECO:0007669"/>
    <property type="project" value="TreeGrafter"/>
</dbReference>
<keyword evidence="7" id="KW-0206">Cytoskeleton</keyword>
<dbReference type="InterPro" id="IPR036961">
    <property type="entry name" value="Kinesin_motor_dom_sf"/>
</dbReference>
<evidence type="ECO:0000256" key="5">
    <source>
        <dbReference type="ARBA" id="ARBA00022840"/>
    </source>
</evidence>
<dbReference type="GO" id="GO:0005524">
    <property type="term" value="F:ATP binding"/>
    <property type="evidence" value="ECO:0007669"/>
    <property type="project" value="UniProtKB-UniRule"/>
</dbReference>
<evidence type="ECO:0000256" key="7">
    <source>
        <dbReference type="ARBA" id="ARBA00023212"/>
    </source>
</evidence>
<keyword evidence="4 9" id="KW-0547">Nucleotide-binding</keyword>
<evidence type="ECO:0000256" key="11">
    <source>
        <dbReference type="SAM" id="Coils"/>
    </source>
</evidence>
<dbReference type="GO" id="GO:0005634">
    <property type="term" value="C:nucleus"/>
    <property type="evidence" value="ECO:0007669"/>
    <property type="project" value="TreeGrafter"/>
</dbReference>
<dbReference type="GO" id="GO:0000073">
    <property type="term" value="P:initial mitotic spindle pole body separation"/>
    <property type="evidence" value="ECO:0007669"/>
    <property type="project" value="TreeGrafter"/>
</dbReference>
<keyword evidence="15" id="KW-1185">Reference proteome</keyword>
<evidence type="ECO:0000313" key="14">
    <source>
        <dbReference type="EMBL" id="EDK45254.1"/>
    </source>
</evidence>
<gene>
    <name evidence="14" type="ORF">LELG_03433</name>
</gene>
<dbReference type="HOGENOM" id="CLU_001485_33_3_1"/>
<feature type="compositionally biased region" description="Polar residues" evidence="12">
    <location>
        <begin position="779"/>
        <end position="799"/>
    </location>
</feature>
<dbReference type="FunCoup" id="A5E1E6">
    <property type="interactions" value="96"/>
</dbReference>
<feature type="compositionally biased region" description="Polar residues" evidence="12">
    <location>
        <begin position="726"/>
        <end position="748"/>
    </location>
</feature>
<evidence type="ECO:0000256" key="2">
    <source>
        <dbReference type="ARBA" id="ARBA00022490"/>
    </source>
</evidence>
<feature type="binding site" evidence="9">
    <location>
        <begin position="116"/>
        <end position="123"/>
    </location>
    <ligand>
        <name>ATP</name>
        <dbReference type="ChEBI" id="CHEBI:30616"/>
    </ligand>
</feature>
<feature type="region of interest" description="Disordered" evidence="12">
    <location>
        <begin position="726"/>
        <end position="823"/>
    </location>
</feature>
<dbReference type="eggNOG" id="KOG0243">
    <property type="taxonomic scope" value="Eukaryota"/>
</dbReference>
<dbReference type="GO" id="GO:0008017">
    <property type="term" value="F:microtubule binding"/>
    <property type="evidence" value="ECO:0007669"/>
    <property type="project" value="InterPro"/>
</dbReference>
<dbReference type="PROSITE" id="PS50067">
    <property type="entry name" value="KINESIN_MOTOR_2"/>
    <property type="match status" value="1"/>
</dbReference>
<dbReference type="Pfam" id="PF00225">
    <property type="entry name" value="Kinesin"/>
    <property type="match status" value="1"/>
</dbReference>
<dbReference type="GO" id="GO:0007018">
    <property type="term" value="P:microtubule-based movement"/>
    <property type="evidence" value="ECO:0007669"/>
    <property type="project" value="InterPro"/>
</dbReference>
<evidence type="ECO:0000256" key="12">
    <source>
        <dbReference type="SAM" id="MobiDB-lite"/>
    </source>
</evidence>
<feature type="coiled-coil region" evidence="11">
    <location>
        <begin position="408"/>
        <end position="514"/>
    </location>
</feature>
<evidence type="ECO:0000256" key="1">
    <source>
        <dbReference type="ARBA" id="ARBA00004245"/>
    </source>
</evidence>
<proteinExistence type="inferred from homology"/>
<keyword evidence="2" id="KW-0963">Cytoplasm</keyword>
<dbReference type="STRING" id="379508.A5E1E6"/>
<dbReference type="PRINTS" id="PR00380">
    <property type="entry name" value="KINESINHEAVY"/>
</dbReference>
<dbReference type="SUPFAM" id="SSF52540">
    <property type="entry name" value="P-loop containing nucleoside triphosphate hydrolases"/>
    <property type="match status" value="1"/>
</dbReference>
<dbReference type="KEGG" id="lel:PVL30_002926"/>
<evidence type="ECO:0000256" key="10">
    <source>
        <dbReference type="RuleBase" id="RU000394"/>
    </source>
</evidence>
<accession>A5E1E6</accession>
<evidence type="ECO:0000256" key="8">
    <source>
        <dbReference type="ARBA" id="ARBA00034704"/>
    </source>
</evidence>
<dbReference type="SMART" id="SM00129">
    <property type="entry name" value="KISc"/>
    <property type="match status" value="1"/>
</dbReference>
<keyword evidence="3 10" id="KW-0493">Microtubule</keyword>
<dbReference type="PANTHER" id="PTHR47970">
    <property type="entry name" value="KINESIN-LIKE PROTEIN KIF11"/>
    <property type="match status" value="1"/>
</dbReference>
<comment type="subcellular location">
    <subcellularLocation>
        <location evidence="1">Cytoplasm</location>
        <location evidence="1">Cytoskeleton</location>
    </subcellularLocation>
</comment>
<dbReference type="GeneID" id="5232507"/>
<keyword evidence="6 9" id="KW-0505">Motor protein</keyword>
<reference evidence="14 15" key="1">
    <citation type="journal article" date="2009" name="Nature">
        <title>Evolution of pathogenicity and sexual reproduction in eight Candida genomes.</title>
        <authorList>
            <person name="Butler G."/>
            <person name="Rasmussen M.D."/>
            <person name="Lin M.F."/>
            <person name="Santos M.A."/>
            <person name="Sakthikumar S."/>
            <person name="Munro C.A."/>
            <person name="Rheinbay E."/>
            <person name="Grabherr M."/>
            <person name="Forche A."/>
            <person name="Reedy J.L."/>
            <person name="Agrafioti I."/>
            <person name="Arnaud M.B."/>
            <person name="Bates S."/>
            <person name="Brown A.J."/>
            <person name="Brunke S."/>
            <person name="Costanzo M.C."/>
            <person name="Fitzpatrick D.A."/>
            <person name="de Groot P.W."/>
            <person name="Harris D."/>
            <person name="Hoyer L.L."/>
            <person name="Hube B."/>
            <person name="Klis F.M."/>
            <person name="Kodira C."/>
            <person name="Lennard N."/>
            <person name="Logue M.E."/>
            <person name="Martin R."/>
            <person name="Neiman A.M."/>
            <person name="Nikolaou E."/>
            <person name="Quail M.A."/>
            <person name="Quinn J."/>
            <person name="Santos M.C."/>
            <person name="Schmitzberger F.F."/>
            <person name="Sherlock G."/>
            <person name="Shah P."/>
            <person name="Silverstein K.A."/>
            <person name="Skrzypek M.S."/>
            <person name="Soll D."/>
            <person name="Staggs R."/>
            <person name="Stansfield I."/>
            <person name="Stumpf M.P."/>
            <person name="Sudbery P.E."/>
            <person name="Srikantha T."/>
            <person name="Zeng Q."/>
            <person name="Berman J."/>
            <person name="Berriman M."/>
            <person name="Heitman J."/>
            <person name="Gow N.A."/>
            <person name="Lorenz M.C."/>
            <person name="Birren B.W."/>
            <person name="Kellis M."/>
            <person name="Cuomo C.A."/>
        </authorList>
    </citation>
    <scope>NUCLEOTIDE SEQUENCE [LARGE SCALE GENOMIC DNA]</scope>
    <source>
        <strain evidence="15">ATCC 11503 / BCRC 21390 / CBS 2605 / JCM 1781 / NBRC 1676 / NRRL YB-4239</strain>
    </source>
</reference>
<dbReference type="InterPro" id="IPR047149">
    <property type="entry name" value="KIF11-like"/>
</dbReference>
<dbReference type="FunFam" id="3.40.850.10:FF:000019">
    <property type="entry name" value="Kinesin-like protein KIN-5D"/>
    <property type="match status" value="1"/>
</dbReference>
<comment type="similarity">
    <text evidence="8">Belongs to the TRAFAC class myosin-kinesin ATPase superfamily. Kinesin family. KIN-5/BimC subfamily.</text>
</comment>
<dbReference type="InterPro" id="IPR019821">
    <property type="entry name" value="Kinesin_motor_CS"/>
</dbReference>
<dbReference type="PANTHER" id="PTHR47970:SF12">
    <property type="entry name" value="KINESIN FAMILY MEMBER 11"/>
    <property type="match status" value="1"/>
</dbReference>